<evidence type="ECO:0000256" key="1">
    <source>
        <dbReference type="SAM" id="Phobius"/>
    </source>
</evidence>
<feature type="transmembrane region" description="Helical" evidence="1">
    <location>
        <begin position="49"/>
        <end position="67"/>
    </location>
</feature>
<evidence type="ECO:0000313" key="3">
    <source>
        <dbReference type="Proteomes" id="UP000275076"/>
    </source>
</evidence>
<organism evidence="2 3">
    <name type="scientific">Salibacterium salarium</name>
    <dbReference type="NCBI Taxonomy" id="284579"/>
    <lineage>
        <taxon>Bacteria</taxon>
        <taxon>Bacillati</taxon>
        <taxon>Bacillota</taxon>
        <taxon>Bacilli</taxon>
        <taxon>Bacillales</taxon>
        <taxon>Bacillaceae</taxon>
    </lineage>
</organism>
<keyword evidence="1" id="KW-0812">Transmembrane</keyword>
<dbReference type="AlphaFoldDB" id="A0A3R9QNK9"/>
<evidence type="ECO:0000313" key="2">
    <source>
        <dbReference type="EMBL" id="RSL29926.1"/>
    </source>
</evidence>
<comment type="caution">
    <text evidence="2">The sequence shown here is derived from an EMBL/GenBank/DDBJ whole genome shotgun (WGS) entry which is preliminary data.</text>
</comment>
<keyword evidence="1" id="KW-0472">Membrane</keyword>
<protein>
    <submittedName>
        <fullName evidence="2">Uncharacterized protein</fullName>
    </submittedName>
</protein>
<dbReference type="Proteomes" id="UP000275076">
    <property type="component" value="Unassembled WGS sequence"/>
</dbReference>
<name>A0A3R9QNK9_9BACI</name>
<keyword evidence="1" id="KW-1133">Transmembrane helix</keyword>
<keyword evidence="3" id="KW-1185">Reference proteome</keyword>
<dbReference type="EMBL" id="RBVX01000047">
    <property type="protein sequence ID" value="RSL29926.1"/>
    <property type="molecule type" value="Genomic_DNA"/>
</dbReference>
<reference evidence="2 3" key="1">
    <citation type="submission" date="2018-10" db="EMBL/GenBank/DDBJ databases">
        <title>Draft genome sequence of Bacillus salarius IM0101, isolated from a hypersaline soil in Inner Mongolia, China.</title>
        <authorList>
            <person name="Yamprayoonswat W."/>
            <person name="Boonvisut S."/>
            <person name="Jumpathong W."/>
            <person name="Sittihan S."/>
            <person name="Ruangsuj P."/>
            <person name="Wanthongcharoen S."/>
            <person name="Thongpramul N."/>
            <person name="Pimmason S."/>
            <person name="Yu B."/>
            <person name="Yasawong M."/>
        </authorList>
    </citation>
    <scope>NUCLEOTIDE SEQUENCE [LARGE SCALE GENOMIC DNA]</scope>
    <source>
        <strain evidence="2 3">IM0101</strain>
    </source>
</reference>
<proteinExistence type="predicted"/>
<gene>
    <name evidence="2" type="ORF">D7Z54_28735</name>
</gene>
<sequence length="69" mass="7904">MVMVLTCLISIALGIFMPYASFWERAVMVGAIFTLDLLNIYINDKRSELVILFFFSGITISYLYLLVTQ</sequence>
<accession>A0A3R9QNK9</accession>